<feature type="region of interest" description="Disordered" evidence="1">
    <location>
        <begin position="229"/>
        <end position="253"/>
    </location>
</feature>
<evidence type="ECO:0000313" key="2">
    <source>
        <dbReference type="EMBL" id="CAD8991676.1"/>
    </source>
</evidence>
<feature type="region of interest" description="Disordered" evidence="1">
    <location>
        <begin position="607"/>
        <end position="686"/>
    </location>
</feature>
<feature type="compositionally biased region" description="Basic and acidic residues" evidence="1">
    <location>
        <begin position="626"/>
        <end position="646"/>
    </location>
</feature>
<feature type="compositionally biased region" description="Low complexity" evidence="1">
    <location>
        <begin position="232"/>
        <end position="247"/>
    </location>
</feature>
<evidence type="ECO:0000256" key="1">
    <source>
        <dbReference type="SAM" id="MobiDB-lite"/>
    </source>
</evidence>
<reference evidence="2" key="1">
    <citation type="submission" date="2021-01" db="EMBL/GenBank/DDBJ databases">
        <authorList>
            <person name="Corre E."/>
            <person name="Pelletier E."/>
            <person name="Niang G."/>
            <person name="Scheremetjew M."/>
            <person name="Finn R."/>
            <person name="Kale V."/>
            <person name="Holt S."/>
            <person name="Cochrane G."/>
            <person name="Meng A."/>
            <person name="Brown T."/>
            <person name="Cohen L."/>
        </authorList>
    </citation>
    <scope>NUCLEOTIDE SEQUENCE</scope>
    <source>
        <strain evidence="2">NIES-381</strain>
    </source>
</reference>
<name>A0A7S1N1I3_9EUGL</name>
<gene>
    <name evidence="2" type="ORF">EGYM00392_LOCUS2719</name>
</gene>
<protein>
    <submittedName>
        <fullName evidence="2">Uncharacterized protein</fullName>
    </submittedName>
</protein>
<dbReference type="InterPro" id="IPR035437">
    <property type="entry name" value="SNase_OB-fold_sf"/>
</dbReference>
<dbReference type="EMBL" id="HBGA01007539">
    <property type="protein sequence ID" value="CAD8991676.1"/>
    <property type="molecule type" value="Transcribed_RNA"/>
</dbReference>
<sequence length="686" mass="75312">MVVTSNFFGNGPLLSTFGKASSPFLVEGDYVKTKPSQILGGKVKRQNEMDGRQSPMIFDTTSEQAFWNSFNRCAGMIGTEDEQRVKDLPIVGMVKRVWHKEKVAVVSIWKRGDEYLVDGRPEETFPLSKVLKITKSEFNRTCKKQYMVHKQFSLTLKADGHDESMPISLIAHHNKIISDLLDRTDDSGKGKNKAAGLNAIDDPFSGIRDELRKVTADIGSASYVKGRKRGAKQAAAQQADASQSHAPSPAPTEEVWDRTIVLDHARPFAVVKGGSSRPSSRMARVISGFTDGIHQGLKGDLTRRRDKLTQQIMRDGMLIQPREGWRTPGLADVSDVVSISDSNPNPNSSTSTDMGLSLTVSRVSRLVQELIVNEVEEEGRLGIAACNDPAVTFVAVLDGVKVPHSATVQAFDASLNVRLEISKVLLGKRVQGTRVGYDPQGHIRLDMVLDQTSVQEELVRRGLARVDGSLLDEVDEKYRRDGLDDAQPHRFGFQTALLRHQETAMHDKRGIWKVKSALSNFLEPDPFVGIPAEMKGFVTEGNLSDLGVIRDVTPQFTSLMADTPHMGDPVLPSLFDYQQSSQTFRMQLSVVQQAKLNRRLKAIPEGHLDTGLDLGAGQRSVPNGEVAERRDPLKDQEPGDGRDLRSRPGRPGSGKDTHKAKFLDAADALSMRSAAPPPGGGFPECA</sequence>
<dbReference type="Gene3D" id="2.40.50.90">
    <property type="match status" value="1"/>
</dbReference>
<dbReference type="SUPFAM" id="SSF50199">
    <property type="entry name" value="Staphylococcal nuclease"/>
    <property type="match status" value="1"/>
</dbReference>
<proteinExistence type="predicted"/>
<organism evidence="2">
    <name type="scientific">Eutreptiella gymnastica</name>
    <dbReference type="NCBI Taxonomy" id="73025"/>
    <lineage>
        <taxon>Eukaryota</taxon>
        <taxon>Discoba</taxon>
        <taxon>Euglenozoa</taxon>
        <taxon>Euglenida</taxon>
        <taxon>Spirocuta</taxon>
        <taxon>Euglenophyceae</taxon>
        <taxon>Eutreptiales</taxon>
        <taxon>Eutreptiaceae</taxon>
        <taxon>Eutreptiella</taxon>
    </lineage>
</organism>
<feature type="compositionally biased region" description="Basic and acidic residues" evidence="1">
    <location>
        <begin position="653"/>
        <end position="664"/>
    </location>
</feature>
<dbReference type="AlphaFoldDB" id="A0A7S1N1I3"/>
<accession>A0A7S1N1I3</accession>